<reference evidence="1 2" key="1">
    <citation type="submission" date="2016-10" db="EMBL/GenBank/DDBJ databases">
        <authorList>
            <person name="de Groot N.N."/>
        </authorList>
    </citation>
    <scope>NUCLEOTIDE SEQUENCE [LARGE SCALE GENOMIC DNA]</scope>
    <source>
        <strain evidence="1 2">DSM 19547</strain>
    </source>
</reference>
<name>A0A1I5VXM8_9RHOB</name>
<keyword evidence="2" id="KW-1185">Reference proteome</keyword>
<dbReference type="Proteomes" id="UP000199356">
    <property type="component" value="Unassembled WGS sequence"/>
</dbReference>
<proteinExistence type="predicted"/>
<protein>
    <submittedName>
        <fullName evidence="1">Uncharacterized protein</fullName>
    </submittedName>
</protein>
<evidence type="ECO:0000313" key="1">
    <source>
        <dbReference type="EMBL" id="SFQ12252.1"/>
    </source>
</evidence>
<dbReference type="AlphaFoldDB" id="A0A1I5VXM8"/>
<sequence length="39" mass="4226">MDHATLDVLGDDLVDWAEGGERVPLRSSRGILTTINSNT</sequence>
<organism evidence="1 2">
    <name type="scientific">Tranquillimonas alkanivorans</name>
    <dbReference type="NCBI Taxonomy" id="441119"/>
    <lineage>
        <taxon>Bacteria</taxon>
        <taxon>Pseudomonadati</taxon>
        <taxon>Pseudomonadota</taxon>
        <taxon>Alphaproteobacteria</taxon>
        <taxon>Rhodobacterales</taxon>
        <taxon>Roseobacteraceae</taxon>
        <taxon>Tranquillimonas</taxon>
    </lineage>
</organism>
<gene>
    <name evidence="1" type="ORF">SAMN04488047_13718</name>
</gene>
<evidence type="ECO:0000313" key="2">
    <source>
        <dbReference type="Proteomes" id="UP000199356"/>
    </source>
</evidence>
<accession>A0A1I5VXM8</accession>
<dbReference type="EMBL" id="FOXA01000037">
    <property type="protein sequence ID" value="SFQ12252.1"/>
    <property type="molecule type" value="Genomic_DNA"/>
</dbReference>